<accession>C9LYH3</accession>
<gene>
    <name evidence="1" type="ORF">SELSPUOL_02534</name>
</gene>
<dbReference type="AlphaFoldDB" id="C9LYH3"/>
<reference evidence="1 2" key="1">
    <citation type="submission" date="2009-09" db="EMBL/GenBank/DDBJ databases">
        <authorList>
            <person name="Weinstock G."/>
            <person name="Sodergren E."/>
            <person name="Clifton S."/>
            <person name="Fulton L."/>
            <person name="Fulton B."/>
            <person name="Courtney L."/>
            <person name="Fronick C."/>
            <person name="Harrison M."/>
            <person name="Strong C."/>
            <person name="Farmer C."/>
            <person name="Delahaunty K."/>
            <person name="Markovic C."/>
            <person name="Hall O."/>
            <person name="Minx P."/>
            <person name="Tomlinson C."/>
            <person name="Mitreva M."/>
            <person name="Nelson J."/>
            <person name="Hou S."/>
            <person name="Wollam A."/>
            <person name="Pepin K.H."/>
            <person name="Johnson M."/>
            <person name="Bhonagiri V."/>
            <person name="Nash W.E."/>
            <person name="Warren W."/>
            <person name="Chinwalla A."/>
            <person name="Mardis E.R."/>
            <person name="Wilson R.K."/>
        </authorList>
    </citation>
    <scope>NUCLEOTIDE SEQUENCE [LARGE SCALE GENOMIC DNA]</scope>
    <source>
        <strain evidence="2">ATCC 35185 / DSM 20758 / VPI D19B-28</strain>
    </source>
</reference>
<protein>
    <submittedName>
        <fullName evidence="1">Uncharacterized protein</fullName>
    </submittedName>
</protein>
<proteinExistence type="predicted"/>
<dbReference type="EMBL" id="ACKP02000053">
    <property type="protein sequence ID" value="EEX76102.1"/>
    <property type="molecule type" value="Genomic_DNA"/>
</dbReference>
<sequence>MTQLIFSERRASFAFPVFRRPLSLSESAEIIRASLTSVQQST</sequence>
<evidence type="ECO:0000313" key="1">
    <source>
        <dbReference type="EMBL" id="EEX76102.1"/>
    </source>
</evidence>
<organism evidence="1 2">
    <name type="scientific">Selenomonas sputigena (strain ATCC 35185 / DSM 20758 / CCUG 44933 / VPI D19B-28)</name>
    <dbReference type="NCBI Taxonomy" id="546271"/>
    <lineage>
        <taxon>Bacteria</taxon>
        <taxon>Bacillati</taxon>
        <taxon>Bacillota</taxon>
        <taxon>Negativicutes</taxon>
        <taxon>Selenomonadales</taxon>
        <taxon>Selenomonadaceae</taxon>
        <taxon>Selenomonas</taxon>
    </lineage>
</organism>
<name>C9LYH3_SELS3</name>
<comment type="caution">
    <text evidence="1">The sequence shown here is derived from an EMBL/GenBank/DDBJ whole genome shotgun (WGS) entry which is preliminary data.</text>
</comment>
<dbReference type="Proteomes" id="UP000003505">
    <property type="component" value="Unassembled WGS sequence"/>
</dbReference>
<evidence type="ECO:0000313" key="2">
    <source>
        <dbReference type="Proteomes" id="UP000003505"/>
    </source>
</evidence>